<protein>
    <submittedName>
        <fullName evidence="1">Uncharacterized protein</fullName>
    </submittedName>
</protein>
<name>A0A517Y1W4_9BACT</name>
<evidence type="ECO:0000313" key="2">
    <source>
        <dbReference type="Proteomes" id="UP000319576"/>
    </source>
</evidence>
<gene>
    <name evidence="1" type="ORF">ETAA1_57580</name>
</gene>
<sequence length="354" mass="37150">MSAPPAAPSLTRFWLALDRLPGPAAVAAEWRSHAGGGFDAARACGLVAPDPEPARVVPRPGRPGEWLTVVEHGPDDLVGVTDDGSEPVRLARRHLVVYRLDRGRLAAAAAVALGLDPDPGPVAGVPVATRVGLLRPTAGVAFSAYLLLAVDRMAYQAGLEAVAVRADGPVVVLAPTTAFHRIDARLLLGRRGGAFVALADALRVGEDGRLGAVPAGAPELDDLRARLAPAAGTDGRAAFPTPPAARWADVRIRFVDGDTVAVTVGAVSRTLTYAQLGMADGRSGRATAQWALLRAFAAGGGTLTWDSPTADRRHQKRREKLAKDLAAFFRLTGDPIALTADRQGWRTLFRVEPD</sequence>
<accession>A0A517Y1W4</accession>
<evidence type="ECO:0000313" key="1">
    <source>
        <dbReference type="EMBL" id="QDU23751.1"/>
    </source>
</evidence>
<keyword evidence="2" id="KW-1185">Reference proteome</keyword>
<reference evidence="1 2" key="1">
    <citation type="submission" date="2019-02" db="EMBL/GenBank/DDBJ databases">
        <title>Deep-cultivation of Planctomycetes and their phenomic and genomic characterization uncovers novel biology.</title>
        <authorList>
            <person name="Wiegand S."/>
            <person name="Jogler M."/>
            <person name="Boedeker C."/>
            <person name="Pinto D."/>
            <person name="Vollmers J."/>
            <person name="Rivas-Marin E."/>
            <person name="Kohn T."/>
            <person name="Peeters S.H."/>
            <person name="Heuer A."/>
            <person name="Rast P."/>
            <person name="Oberbeckmann S."/>
            <person name="Bunk B."/>
            <person name="Jeske O."/>
            <person name="Meyerdierks A."/>
            <person name="Storesund J.E."/>
            <person name="Kallscheuer N."/>
            <person name="Luecker S."/>
            <person name="Lage O.M."/>
            <person name="Pohl T."/>
            <person name="Merkel B.J."/>
            <person name="Hornburger P."/>
            <person name="Mueller R.-W."/>
            <person name="Bruemmer F."/>
            <person name="Labrenz M."/>
            <person name="Spormann A.M."/>
            <person name="Op den Camp H."/>
            <person name="Overmann J."/>
            <person name="Amann R."/>
            <person name="Jetten M.S.M."/>
            <person name="Mascher T."/>
            <person name="Medema M.H."/>
            <person name="Devos D.P."/>
            <person name="Kaster A.-K."/>
            <person name="Ovreas L."/>
            <person name="Rohde M."/>
            <person name="Galperin M.Y."/>
            <person name="Jogler C."/>
        </authorList>
    </citation>
    <scope>NUCLEOTIDE SEQUENCE [LARGE SCALE GENOMIC DNA]</scope>
    <source>
        <strain evidence="1 2">ETA_A1</strain>
    </source>
</reference>
<dbReference type="OrthoDB" id="289385at2"/>
<dbReference type="Proteomes" id="UP000319576">
    <property type="component" value="Chromosome"/>
</dbReference>
<dbReference type="KEGG" id="uli:ETAA1_57580"/>
<dbReference type="EMBL" id="CP036273">
    <property type="protein sequence ID" value="QDU23751.1"/>
    <property type="molecule type" value="Genomic_DNA"/>
</dbReference>
<dbReference type="AlphaFoldDB" id="A0A517Y1W4"/>
<organism evidence="1 2">
    <name type="scientific">Urbifossiella limnaea</name>
    <dbReference type="NCBI Taxonomy" id="2528023"/>
    <lineage>
        <taxon>Bacteria</taxon>
        <taxon>Pseudomonadati</taxon>
        <taxon>Planctomycetota</taxon>
        <taxon>Planctomycetia</taxon>
        <taxon>Gemmatales</taxon>
        <taxon>Gemmataceae</taxon>
        <taxon>Urbifossiella</taxon>
    </lineage>
</organism>
<dbReference type="RefSeq" id="WP_145243975.1">
    <property type="nucleotide sequence ID" value="NZ_CP036273.1"/>
</dbReference>
<proteinExistence type="predicted"/>